<dbReference type="Proteomes" id="UP001064504">
    <property type="component" value="Chromosome"/>
</dbReference>
<dbReference type="InterPro" id="IPR008966">
    <property type="entry name" value="Adhesion_dom_sf"/>
</dbReference>
<feature type="signal peptide" evidence="5">
    <location>
        <begin position="1"/>
        <end position="21"/>
    </location>
</feature>
<comment type="similarity">
    <text evidence="2">Belongs to the fimbrial protein family.</text>
</comment>
<evidence type="ECO:0000313" key="7">
    <source>
        <dbReference type="EMBL" id="UXH41808.1"/>
    </source>
</evidence>
<dbReference type="Pfam" id="PF00419">
    <property type="entry name" value="Fimbrial"/>
    <property type="match status" value="1"/>
</dbReference>
<dbReference type="EMBL" id="CP104557">
    <property type="protein sequence ID" value="UXH41808.1"/>
    <property type="molecule type" value="Genomic_DNA"/>
</dbReference>
<dbReference type="Gene3D" id="2.60.40.1090">
    <property type="entry name" value="Fimbrial-type adhesion domain"/>
    <property type="match status" value="1"/>
</dbReference>
<feature type="domain" description="Fimbrial-type adhesion" evidence="6">
    <location>
        <begin position="29"/>
        <end position="167"/>
    </location>
</feature>
<accession>A0ABY6ASU2</accession>
<evidence type="ECO:0000256" key="1">
    <source>
        <dbReference type="ARBA" id="ARBA00004561"/>
    </source>
</evidence>
<sequence>MKPLVKAAIAAFFCLPAMGHALDASEVRVSGTLVRPLCTTLFPVNQTVTLPAVSLNTLMAGTSQWAEVPLEFRCAENTQVKLRFVAAAAAYDGVTLRTTVDGLGLRLRLRDDSQGATALDMRLNETLGIAVSGTGLRLNLGARSVMVGDQPPAVGNYQSQVLMVIDYL</sequence>
<evidence type="ECO:0000313" key="8">
    <source>
        <dbReference type="Proteomes" id="UP001064504"/>
    </source>
</evidence>
<dbReference type="InterPro" id="IPR050263">
    <property type="entry name" value="Bact_Fimbrial_Adh_Pro"/>
</dbReference>
<evidence type="ECO:0000259" key="6">
    <source>
        <dbReference type="Pfam" id="PF00419"/>
    </source>
</evidence>
<keyword evidence="8" id="KW-1185">Reference proteome</keyword>
<comment type="subcellular location">
    <subcellularLocation>
        <location evidence="1">Fimbrium</location>
    </subcellularLocation>
</comment>
<protein>
    <submittedName>
        <fullName evidence="7">Fimbrial protein</fullName>
    </submittedName>
</protein>
<dbReference type="SUPFAM" id="SSF49401">
    <property type="entry name" value="Bacterial adhesins"/>
    <property type="match status" value="1"/>
</dbReference>
<proteinExistence type="inferred from homology"/>
<name>A0ABY6ASU2_9PSED</name>
<reference evidence="7" key="1">
    <citation type="submission" date="2022-09" db="EMBL/GenBank/DDBJ databases">
        <title>Complete genome sequence of Pseudomonas promysalinigenes strain RL-WG26, a newly isolated PGPR with the potential for plant salinity stress alleviation.</title>
        <authorList>
            <person name="Ren L."/>
            <person name="Wang G."/>
            <person name="Hu H."/>
        </authorList>
    </citation>
    <scope>NUCLEOTIDE SEQUENCE</scope>
    <source>
        <strain evidence="7">RL-WG26</strain>
    </source>
</reference>
<evidence type="ECO:0000256" key="2">
    <source>
        <dbReference type="ARBA" id="ARBA00006671"/>
    </source>
</evidence>
<evidence type="ECO:0000256" key="3">
    <source>
        <dbReference type="ARBA" id="ARBA00022729"/>
    </source>
</evidence>
<gene>
    <name evidence="7" type="ORF">N5C08_09910</name>
</gene>
<dbReference type="RefSeq" id="WP_261745305.1">
    <property type="nucleotide sequence ID" value="NZ_CP104557.1"/>
</dbReference>
<dbReference type="InterPro" id="IPR036937">
    <property type="entry name" value="Adhesion_dom_fimbrial_sf"/>
</dbReference>
<feature type="chain" id="PRO_5046447328" evidence="5">
    <location>
        <begin position="22"/>
        <end position="168"/>
    </location>
</feature>
<dbReference type="PANTHER" id="PTHR33420:SF3">
    <property type="entry name" value="FIMBRIAL SUBUNIT ELFA"/>
    <property type="match status" value="1"/>
</dbReference>
<keyword evidence="3 5" id="KW-0732">Signal</keyword>
<dbReference type="InterPro" id="IPR000259">
    <property type="entry name" value="Adhesion_dom_fimbrial"/>
</dbReference>
<keyword evidence="4" id="KW-0281">Fimbrium</keyword>
<evidence type="ECO:0000256" key="5">
    <source>
        <dbReference type="SAM" id="SignalP"/>
    </source>
</evidence>
<dbReference type="PANTHER" id="PTHR33420">
    <property type="entry name" value="FIMBRIAL SUBUNIT ELFA-RELATED"/>
    <property type="match status" value="1"/>
</dbReference>
<organism evidence="7 8">
    <name type="scientific">Pseudomonas promysalinigenes</name>
    <dbReference type="NCBI Taxonomy" id="485898"/>
    <lineage>
        <taxon>Bacteria</taxon>
        <taxon>Pseudomonadati</taxon>
        <taxon>Pseudomonadota</taxon>
        <taxon>Gammaproteobacteria</taxon>
        <taxon>Pseudomonadales</taxon>
        <taxon>Pseudomonadaceae</taxon>
        <taxon>Pseudomonas</taxon>
    </lineage>
</organism>
<evidence type="ECO:0000256" key="4">
    <source>
        <dbReference type="ARBA" id="ARBA00023263"/>
    </source>
</evidence>